<evidence type="ECO:0000313" key="2">
    <source>
        <dbReference type="Proteomes" id="UP000326198"/>
    </source>
</evidence>
<dbReference type="AlphaFoldDB" id="A0A5N7AMU0"/>
<accession>A0A5N7AMU0</accession>
<evidence type="ECO:0000313" key="1">
    <source>
        <dbReference type="EMBL" id="KAE8371181.1"/>
    </source>
</evidence>
<protein>
    <submittedName>
        <fullName evidence="1">Uncharacterized protein</fullName>
    </submittedName>
</protein>
<dbReference type="Proteomes" id="UP000326198">
    <property type="component" value="Unassembled WGS sequence"/>
</dbReference>
<reference evidence="1 2" key="1">
    <citation type="submission" date="2019-04" db="EMBL/GenBank/DDBJ databases">
        <title>Friends and foes A comparative genomics studyof 23 Aspergillus species from section Flavi.</title>
        <authorList>
            <consortium name="DOE Joint Genome Institute"/>
            <person name="Kjaerbolling I."/>
            <person name="Vesth T."/>
            <person name="Frisvad J.C."/>
            <person name="Nybo J.L."/>
            <person name="Theobald S."/>
            <person name="Kildgaard S."/>
            <person name="Isbrandt T."/>
            <person name="Kuo A."/>
            <person name="Sato A."/>
            <person name="Lyhne E.K."/>
            <person name="Kogle M.E."/>
            <person name="Wiebenga A."/>
            <person name="Kun R.S."/>
            <person name="Lubbers R.J."/>
            <person name="Makela M.R."/>
            <person name="Barry K."/>
            <person name="Chovatia M."/>
            <person name="Clum A."/>
            <person name="Daum C."/>
            <person name="Haridas S."/>
            <person name="He G."/>
            <person name="LaButti K."/>
            <person name="Lipzen A."/>
            <person name="Mondo S."/>
            <person name="Riley R."/>
            <person name="Salamov A."/>
            <person name="Simmons B.A."/>
            <person name="Magnuson J.K."/>
            <person name="Henrissat B."/>
            <person name="Mortensen U.H."/>
            <person name="Larsen T.O."/>
            <person name="Devries R.P."/>
            <person name="Grigoriev I.V."/>
            <person name="Machida M."/>
            <person name="Baker S.E."/>
            <person name="Andersen M.R."/>
        </authorList>
    </citation>
    <scope>NUCLEOTIDE SEQUENCE [LARGE SCALE GENOMIC DNA]</scope>
    <source>
        <strain evidence="1 2">IBT 29228</strain>
    </source>
</reference>
<proteinExistence type="predicted"/>
<keyword evidence="2" id="KW-1185">Reference proteome</keyword>
<sequence length="58" mass="6607">MCWDHEARGPIETSIKAPRVVVLTLRSLVLMCSLYVVSLHDIVGVDINHDLHHIWLTC</sequence>
<name>A0A5N7AMU0_9EURO</name>
<organism evidence="1 2">
    <name type="scientific">Aspergillus bertholletiae</name>
    <dbReference type="NCBI Taxonomy" id="1226010"/>
    <lineage>
        <taxon>Eukaryota</taxon>
        <taxon>Fungi</taxon>
        <taxon>Dikarya</taxon>
        <taxon>Ascomycota</taxon>
        <taxon>Pezizomycotina</taxon>
        <taxon>Eurotiomycetes</taxon>
        <taxon>Eurotiomycetidae</taxon>
        <taxon>Eurotiales</taxon>
        <taxon>Aspergillaceae</taxon>
        <taxon>Aspergillus</taxon>
        <taxon>Aspergillus subgen. Circumdati</taxon>
    </lineage>
</organism>
<gene>
    <name evidence="1" type="ORF">BDV26DRAFT_276640</name>
</gene>
<dbReference type="EMBL" id="ML736461">
    <property type="protein sequence ID" value="KAE8371181.1"/>
    <property type="molecule type" value="Genomic_DNA"/>
</dbReference>